<dbReference type="AlphaFoldDB" id="A0ABD5WBK5"/>
<dbReference type="Proteomes" id="UP001596461">
    <property type="component" value="Unassembled WGS sequence"/>
</dbReference>
<dbReference type="EMBL" id="JBHTAH010000005">
    <property type="protein sequence ID" value="MFC7069500.1"/>
    <property type="molecule type" value="Genomic_DNA"/>
</dbReference>
<sequence length="69" mass="7764">MTQITISDPSEVQTGYWTIEVIEGGDLEAEIHLSPDLLPDIDDTAELRCFVEDYAELLRRFEDAGGIHL</sequence>
<dbReference type="RefSeq" id="WP_284030419.1">
    <property type="nucleotide sequence ID" value="NZ_CP126154.1"/>
</dbReference>
<comment type="caution">
    <text evidence="1">The sequence shown here is derived from an EMBL/GenBank/DDBJ whole genome shotgun (WGS) entry which is preliminary data.</text>
</comment>
<proteinExistence type="predicted"/>
<organism evidence="1 2">
    <name type="scientific">Halobaculum lipolyticum</name>
    <dbReference type="NCBI Taxonomy" id="3032001"/>
    <lineage>
        <taxon>Archaea</taxon>
        <taxon>Methanobacteriati</taxon>
        <taxon>Methanobacteriota</taxon>
        <taxon>Stenosarchaea group</taxon>
        <taxon>Halobacteria</taxon>
        <taxon>Halobacteriales</taxon>
        <taxon>Haloferacaceae</taxon>
        <taxon>Halobaculum</taxon>
    </lineage>
</organism>
<dbReference type="GeneID" id="81125252"/>
<keyword evidence="2" id="KW-1185">Reference proteome</keyword>
<reference evidence="1 2" key="1">
    <citation type="journal article" date="2019" name="Int. J. Syst. Evol. Microbiol.">
        <title>The Global Catalogue of Microorganisms (GCM) 10K type strain sequencing project: providing services to taxonomists for standard genome sequencing and annotation.</title>
        <authorList>
            <consortium name="The Broad Institute Genomics Platform"/>
            <consortium name="The Broad Institute Genome Sequencing Center for Infectious Disease"/>
            <person name="Wu L."/>
            <person name="Ma J."/>
        </authorList>
    </citation>
    <scope>NUCLEOTIDE SEQUENCE [LARGE SCALE GENOMIC DNA]</scope>
    <source>
        <strain evidence="1 2">DT31</strain>
    </source>
</reference>
<protein>
    <submittedName>
        <fullName evidence="1">Uncharacterized protein</fullName>
    </submittedName>
</protein>
<gene>
    <name evidence="1" type="ORF">ACFQL9_07600</name>
</gene>
<evidence type="ECO:0000313" key="1">
    <source>
        <dbReference type="EMBL" id="MFC7069500.1"/>
    </source>
</evidence>
<name>A0ABD5WBK5_9EURY</name>
<accession>A0ABD5WBK5</accession>
<evidence type="ECO:0000313" key="2">
    <source>
        <dbReference type="Proteomes" id="UP001596461"/>
    </source>
</evidence>